<dbReference type="InterPro" id="IPR004089">
    <property type="entry name" value="MCPsignal_dom"/>
</dbReference>
<keyword evidence="13" id="KW-1185">Reference proteome</keyword>
<evidence type="ECO:0000256" key="1">
    <source>
        <dbReference type="ARBA" id="ARBA00004141"/>
    </source>
</evidence>
<evidence type="ECO:0000256" key="9">
    <source>
        <dbReference type="SAM" id="Phobius"/>
    </source>
</evidence>
<keyword evidence="3 9" id="KW-1133">Transmembrane helix</keyword>
<feature type="domain" description="HAMP" evidence="11">
    <location>
        <begin position="290"/>
        <end position="343"/>
    </location>
</feature>
<dbReference type="EMBL" id="JAKUDL010000003">
    <property type="protein sequence ID" value="MCH4294996.1"/>
    <property type="molecule type" value="Genomic_DNA"/>
</dbReference>
<dbReference type="GO" id="GO:0004888">
    <property type="term" value="F:transmembrane signaling receptor activity"/>
    <property type="evidence" value="ECO:0007669"/>
    <property type="project" value="InterPro"/>
</dbReference>
<dbReference type="CDD" id="cd11386">
    <property type="entry name" value="MCP_signal"/>
    <property type="match status" value="1"/>
</dbReference>
<comment type="caution">
    <text evidence="12">The sequence shown here is derived from an EMBL/GenBank/DDBJ whole genome shotgun (WGS) entry which is preliminary data.</text>
</comment>
<dbReference type="PROSITE" id="PS50111">
    <property type="entry name" value="CHEMOTAXIS_TRANSDUC_2"/>
    <property type="match status" value="1"/>
</dbReference>
<dbReference type="SMART" id="SM01358">
    <property type="entry name" value="HBM"/>
    <property type="match status" value="1"/>
</dbReference>
<dbReference type="Pfam" id="PF00672">
    <property type="entry name" value="HAMP"/>
    <property type="match status" value="1"/>
</dbReference>
<evidence type="ECO:0000256" key="5">
    <source>
        <dbReference type="ARBA" id="ARBA00023224"/>
    </source>
</evidence>
<gene>
    <name evidence="12" type="ORF">MJ923_11835</name>
</gene>
<dbReference type="Gene3D" id="1.10.287.950">
    <property type="entry name" value="Methyl-accepting chemotaxis protein"/>
    <property type="match status" value="1"/>
</dbReference>
<evidence type="ECO:0000256" key="7">
    <source>
        <dbReference type="PROSITE-ProRule" id="PRU00284"/>
    </source>
</evidence>
<keyword evidence="8" id="KW-0175">Coiled coil</keyword>
<dbReference type="Proteomes" id="UP001297581">
    <property type="component" value="Unassembled WGS sequence"/>
</dbReference>
<proteinExistence type="inferred from homology"/>
<feature type="coiled-coil region" evidence="8">
    <location>
        <begin position="135"/>
        <end position="162"/>
    </location>
</feature>
<feature type="domain" description="Methyl-accepting transducer" evidence="10">
    <location>
        <begin position="348"/>
        <end position="584"/>
    </location>
</feature>
<dbReference type="InterPro" id="IPR003660">
    <property type="entry name" value="HAMP_dom"/>
</dbReference>
<dbReference type="SUPFAM" id="SSF58104">
    <property type="entry name" value="Methyl-accepting chemotaxis protein (MCP) signaling domain"/>
    <property type="match status" value="1"/>
</dbReference>
<dbReference type="GO" id="GO:0016020">
    <property type="term" value="C:membrane"/>
    <property type="evidence" value="ECO:0007669"/>
    <property type="project" value="UniProtKB-SubCell"/>
</dbReference>
<evidence type="ECO:0000256" key="4">
    <source>
        <dbReference type="ARBA" id="ARBA00023136"/>
    </source>
</evidence>
<evidence type="ECO:0000256" key="3">
    <source>
        <dbReference type="ARBA" id="ARBA00022989"/>
    </source>
</evidence>
<dbReference type="InterPro" id="IPR032255">
    <property type="entry name" value="HBM"/>
</dbReference>
<dbReference type="FunFam" id="1.10.287.950:FF:000001">
    <property type="entry name" value="Methyl-accepting chemotaxis sensory transducer"/>
    <property type="match status" value="1"/>
</dbReference>
<dbReference type="AlphaFoldDB" id="A0AAJ1F0B7"/>
<organism evidence="12 13">
    <name type="scientific">Shewanella zhuhaiensis</name>
    <dbReference type="NCBI Taxonomy" id="2919576"/>
    <lineage>
        <taxon>Bacteria</taxon>
        <taxon>Pseudomonadati</taxon>
        <taxon>Pseudomonadota</taxon>
        <taxon>Gammaproteobacteria</taxon>
        <taxon>Alteromonadales</taxon>
        <taxon>Shewanellaceae</taxon>
        <taxon>Shewanella</taxon>
    </lineage>
</organism>
<evidence type="ECO:0000256" key="6">
    <source>
        <dbReference type="ARBA" id="ARBA00029447"/>
    </source>
</evidence>
<dbReference type="PANTHER" id="PTHR32089">
    <property type="entry name" value="METHYL-ACCEPTING CHEMOTAXIS PROTEIN MCPB"/>
    <property type="match status" value="1"/>
</dbReference>
<feature type="transmembrane region" description="Helical" evidence="9">
    <location>
        <begin position="267"/>
        <end position="289"/>
    </location>
</feature>
<dbReference type="SMART" id="SM00283">
    <property type="entry name" value="MA"/>
    <property type="match status" value="1"/>
</dbReference>
<evidence type="ECO:0000256" key="2">
    <source>
        <dbReference type="ARBA" id="ARBA00022692"/>
    </source>
</evidence>
<keyword evidence="2 9" id="KW-0812">Transmembrane</keyword>
<dbReference type="PROSITE" id="PS50885">
    <property type="entry name" value="HAMP"/>
    <property type="match status" value="1"/>
</dbReference>
<keyword evidence="5 7" id="KW-0807">Transducer</keyword>
<dbReference type="RefSeq" id="WP_240591256.1">
    <property type="nucleotide sequence ID" value="NZ_JAKUDL010000003.1"/>
</dbReference>
<comment type="similarity">
    <text evidence="6">Belongs to the methyl-accepting chemotaxis (MCP) protein family.</text>
</comment>
<dbReference type="InterPro" id="IPR004090">
    <property type="entry name" value="Chemotax_Me-accpt_rcpt"/>
</dbReference>
<dbReference type="PANTHER" id="PTHR32089:SF119">
    <property type="entry name" value="METHYL-ACCEPTING CHEMOTAXIS PROTEIN CTPL"/>
    <property type="match status" value="1"/>
</dbReference>
<dbReference type="SMART" id="SM00304">
    <property type="entry name" value="HAMP"/>
    <property type="match status" value="1"/>
</dbReference>
<protein>
    <submittedName>
        <fullName evidence="12">Methyl-accepting chemotaxis protein</fullName>
    </submittedName>
</protein>
<dbReference type="Pfam" id="PF00015">
    <property type="entry name" value="MCPsignal"/>
    <property type="match status" value="1"/>
</dbReference>
<evidence type="ECO:0000259" key="10">
    <source>
        <dbReference type="PROSITE" id="PS50111"/>
    </source>
</evidence>
<dbReference type="GO" id="GO:0007165">
    <property type="term" value="P:signal transduction"/>
    <property type="evidence" value="ECO:0007669"/>
    <property type="project" value="UniProtKB-KW"/>
</dbReference>
<dbReference type="CDD" id="cd06225">
    <property type="entry name" value="HAMP"/>
    <property type="match status" value="1"/>
</dbReference>
<reference evidence="12 13" key="1">
    <citation type="submission" date="2022-02" db="EMBL/GenBank/DDBJ databases">
        <title>The genome sequence of Shewanella sp. 3B26.</title>
        <authorList>
            <person name="Du J."/>
        </authorList>
    </citation>
    <scope>NUCLEOTIDE SEQUENCE [LARGE SCALE GENOMIC DNA]</scope>
    <source>
        <strain evidence="12 13">3B26</strain>
    </source>
</reference>
<feature type="coiled-coil region" evidence="8">
    <location>
        <begin position="35"/>
        <end position="62"/>
    </location>
</feature>
<keyword evidence="4 9" id="KW-0472">Membrane</keyword>
<evidence type="ECO:0000256" key="8">
    <source>
        <dbReference type="SAM" id="Coils"/>
    </source>
</evidence>
<evidence type="ECO:0000313" key="12">
    <source>
        <dbReference type="EMBL" id="MCH4294996.1"/>
    </source>
</evidence>
<sequence length="621" mass="68520">MLIRQKLMLSAALSIGALVAMFGLQLYSGKTQVELALAAQTVVELERDMLELRKDEKDFLDRKEMEYVADHKKHADALLTKLVYIQQVFAEYEIPPTALNRFEVLVNQYLALFADVVVLEQQIGLNPKAGLYGALRDAVHNVETLLKQYDQAEIAVQMLQLRRNEKDFMLRRDASYMDKFQKTLGNFNSVLDNADLDESVKVQVRQLMADYKKNFEALVNKEKEFGLAKEEGKLGELRKVVGEIDLMTLELRELALAEIHDEESDSVFMATTLFAVIAALVAIVTLMIIRAIIRPINNINQVISQVGREKDLTLRCDTTSEDEIAEVGLHFNQMVESFQALIQQVNEAVAVMHESCSELSENATRTSDGVMRQLNETDMVATAITEMGATIDEIAKNTELAAERANQTHTNAQNGQLGVEQTIEKIQSLAQQLNSSATVVSELERDSGTIGSVLDVIRGIAEQTNLLALNAAIEAARAGEQGRGFAVVADEVRSLAMRTQESTEEIAGIIQTLQSRTRSIVQLMEASQRQGGESAEQAASAGTLLAQINADVTNIMDMSTQIAAAIEEQSSVAAEVNKNVVIIRDIADESSHAALANAKASDDVRERAEYLKNAVSQFRIV</sequence>
<accession>A0AAJ1F0B7</accession>
<dbReference type="PRINTS" id="PR00260">
    <property type="entry name" value="CHEMTRNSDUCR"/>
</dbReference>
<evidence type="ECO:0000259" key="11">
    <source>
        <dbReference type="PROSITE" id="PS50885"/>
    </source>
</evidence>
<dbReference type="GO" id="GO:0006935">
    <property type="term" value="P:chemotaxis"/>
    <property type="evidence" value="ECO:0007669"/>
    <property type="project" value="InterPro"/>
</dbReference>
<evidence type="ECO:0000313" key="13">
    <source>
        <dbReference type="Proteomes" id="UP001297581"/>
    </source>
</evidence>
<name>A0AAJ1F0B7_9GAMM</name>
<comment type="subcellular location">
    <subcellularLocation>
        <location evidence="1">Membrane</location>
        <topology evidence="1">Multi-pass membrane protein</topology>
    </subcellularLocation>
</comment>